<keyword evidence="3" id="KW-1185">Reference proteome</keyword>
<evidence type="ECO:0000313" key="2">
    <source>
        <dbReference type="EMBL" id="GJM99322.1"/>
    </source>
</evidence>
<evidence type="ECO:0000313" key="3">
    <source>
        <dbReference type="Proteomes" id="UP001054889"/>
    </source>
</evidence>
<reference evidence="2" key="2">
    <citation type="submission" date="2021-12" db="EMBL/GenBank/DDBJ databases">
        <title>Resequencing data analysis of finger millet.</title>
        <authorList>
            <person name="Hatakeyama M."/>
            <person name="Aluri S."/>
            <person name="Balachadran M.T."/>
            <person name="Sivarajan S.R."/>
            <person name="Poveda L."/>
            <person name="Shimizu-Inatsugi R."/>
            <person name="Schlapbach R."/>
            <person name="Sreeman S.M."/>
            <person name="Shimizu K.K."/>
        </authorList>
    </citation>
    <scope>NUCLEOTIDE SEQUENCE</scope>
</reference>
<dbReference type="SUPFAM" id="SSF46785">
    <property type="entry name" value="Winged helix' DNA-binding domain"/>
    <property type="match status" value="1"/>
</dbReference>
<dbReference type="InterPro" id="IPR036388">
    <property type="entry name" value="WH-like_DNA-bd_sf"/>
</dbReference>
<proteinExistence type="inferred from homology"/>
<dbReference type="Proteomes" id="UP001054889">
    <property type="component" value="Unassembled WGS sequence"/>
</dbReference>
<sequence length="254" mass="28555">MRRRPGIAGLQNAAATRDQFRLVGENVAKVRTDVMKEQLATFRSQLEEFARKHKVLGSGFEVISVGRRKLVRSVPTELNKDHSGILGLAQTEGYVTVEQVEKGFSWSTGRAINALETLLKVALMHPAGRASLVKAVLTAIPIHHLIAVQCPKWVYKAIDKIRRGFMWKGCRNVQGGHCLVGWQRVCRAPDLGGLGIHNLEVLGWALNMRWLWLRKAQPNRPWAEFDIQQVVQNITDEARLWCMAGAKGLRALWP</sequence>
<organism evidence="2 3">
    <name type="scientific">Eleusine coracana subsp. coracana</name>
    <dbReference type="NCBI Taxonomy" id="191504"/>
    <lineage>
        <taxon>Eukaryota</taxon>
        <taxon>Viridiplantae</taxon>
        <taxon>Streptophyta</taxon>
        <taxon>Embryophyta</taxon>
        <taxon>Tracheophyta</taxon>
        <taxon>Spermatophyta</taxon>
        <taxon>Magnoliopsida</taxon>
        <taxon>Liliopsida</taxon>
        <taxon>Poales</taxon>
        <taxon>Poaceae</taxon>
        <taxon>PACMAD clade</taxon>
        <taxon>Chloridoideae</taxon>
        <taxon>Cynodonteae</taxon>
        <taxon>Eleusininae</taxon>
        <taxon>Eleusine</taxon>
    </lineage>
</organism>
<reference evidence="2" key="1">
    <citation type="journal article" date="2018" name="DNA Res.">
        <title>Multiple hybrid de novo genome assembly of finger millet, an orphan allotetraploid crop.</title>
        <authorList>
            <person name="Hatakeyama M."/>
            <person name="Aluri S."/>
            <person name="Balachadran M.T."/>
            <person name="Sivarajan S.R."/>
            <person name="Patrignani A."/>
            <person name="Gruter S."/>
            <person name="Poveda L."/>
            <person name="Shimizu-Inatsugi R."/>
            <person name="Baeten J."/>
            <person name="Francoijs K.J."/>
            <person name="Nataraja K.N."/>
            <person name="Reddy Y.A.N."/>
            <person name="Phadnis S."/>
            <person name="Ravikumar R.L."/>
            <person name="Schlapbach R."/>
            <person name="Sreeman S.M."/>
            <person name="Shimizu K.K."/>
        </authorList>
    </citation>
    <scope>NUCLEOTIDE SEQUENCE</scope>
</reference>
<dbReference type="PANTHER" id="PTHR12806:SF0">
    <property type="entry name" value="VACUOLAR-SORTING PROTEIN SNF8"/>
    <property type="match status" value="1"/>
</dbReference>
<dbReference type="Gene3D" id="6.10.140.180">
    <property type="match status" value="1"/>
</dbReference>
<name>A0AAV5CLL5_ELECO</name>
<comment type="similarity">
    <text evidence="1">Belongs to the SNF8 family.</text>
</comment>
<dbReference type="InterPro" id="IPR016689">
    <property type="entry name" value="ESCRT-2_cplx_Snf8"/>
</dbReference>
<dbReference type="EMBL" id="BQKI01000007">
    <property type="protein sequence ID" value="GJM99322.1"/>
    <property type="molecule type" value="Genomic_DNA"/>
</dbReference>
<evidence type="ECO:0000256" key="1">
    <source>
        <dbReference type="ARBA" id="ARBA00009834"/>
    </source>
</evidence>
<dbReference type="GO" id="GO:0000814">
    <property type="term" value="C:ESCRT II complex"/>
    <property type="evidence" value="ECO:0007669"/>
    <property type="project" value="InterPro"/>
</dbReference>
<dbReference type="PANTHER" id="PTHR12806">
    <property type="entry name" value="EAP30 SUBUNIT OF ELL COMPLEX"/>
    <property type="match status" value="1"/>
</dbReference>
<dbReference type="Gene3D" id="1.10.10.10">
    <property type="entry name" value="Winged helix-like DNA-binding domain superfamily/Winged helix DNA-binding domain"/>
    <property type="match status" value="1"/>
</dbReference>
<accession>A0AAV5CLL5</accession>
<dbReference type="GO" id="GO:0043328">
    <property type="term" value="P:protein transport to vacuole involved in ubiquitin-dependent protein catabolic process via the multivesicular body sorting pathway"/>
    <property type="evidence" value="ECO:0007669"/>
    <property type="project" value="TreeGrafter"/>
</dbReference>
<gene>
    <name evidence="2" type="primary">ga16412</name>
    <name evidence="2" type="ORF">PR202_ga16412</name>
</gene>
<comment type="caution">
    <text evidence="2">The sequence shown here is derived from an EMBL/GenBank/DDBJ whole genome shotgun (WGS) entry which is preliminary data.</text>
</comment>
<dbReference type="InterPro" id="IPR036390">
    <property type="entry name" value="WH_DNA-bd_sf"/>
</dbReference>
<dbReference type="AlphaFoldDB" id="A0AAV5CLL5"/>
<protein>
    <submittedName>
        <fullName evidence="2">Uncharacterized protein</fullName>
    </submittedName>
</protein>